<dbReference type="PATRIC" id="fig|1618387.3.peg.45"/>
<dbReference type="Pfam" id="PF08282">
    <property type="entry name" value="Hydrolase_3"/>
    <property type="match status" value="1"/>
</dbReference>
<evidence type="ECO:0000313" key="2">
    <source>
        <dbReference type="Proteomes" id="UP000034006"/>
    </source>
</evidence>
<sequence>MLPKYFVLDVDGVMTDGQFHYTVDGKVSKVFGPEDNDALCLLQDKLKIYFVTGDKRGFEISKRRIVDDMHFPLELVSTFERIEWIKSKLDLETAIYMGDGIFDSIVFNQIGYGIAPANAFFKTKEYADFVTNSRGGEGAVAEACLHIMEKFFEPFDPLKIRVKKVGVWGQ</sequence>
<proteinExistence type="predicted"/>
<dbReference type="SUPFAM" id="SSF56784">
    <property type="entry name" value="HAD-like"/>
    <property type="match status" value="1"/>
</dbReference>
<dbReference type="Gene3D" id="3.40.50.1000">
    <property type="entry name" value="HAD superfamily/HAD-like"/>
    <property type="match status" value="1"/>
</dbReference>
<dbReference type="Proteomes" id="UP000034006">
    <property type="component" value="Unassembled WGS sequence"/>
</dbReference>
<evidence type="ECO:0000313" key="1">
    <source>
        <dbReference type="EMBL" id="KKT52493.1"/>
    </source>
</evidence>
<protein>
    <recommendedName>
        <fullName evidence="3">Low specificity phosphatase (HAD superfamily)-like protein</fullName>
    </recommendedName>
</protein>
<dbReference type="STRING" id="1618387.UW44_C0001G0045"/>
<comment type="caution">
    <text evidence="1">The sequence shown here is derived from an EMBL/GenBank/DDBJ whole genome shotgun (WGS) entry which is preliminary data.</text>
</comment>
<dbReference type="AlphaFoldDB" id="A0A0G1I0Z6"/>
<accession>A0A0G1I0Z6</accession>
<evidence type="ECO:0008006" key="3">
    <source>
        <dbReference type="Google" id="ProtNLM"/>
    </source>
</evidence>
<dbReference type="EMBL" id="LCIH01000001">
    <property type="protein sequence ID" value="KKT52493.1"/>
    <property type="molecule type" value="Genomic_DNA"/>
</dbReference>
<dbReference type="InterPro" id="IPR036412">
    <property type="entry name" value="HAD-like_sf"/>
</dbReference>
<gene>
    <name evidence="1" type="ORF">UW44_C0001G0045</name>
</gene>
<organism evidence="1 2">
    <name type="scientific">Candidatus Collierbacteria bacterium GW2011_GWB2_44_22</name>
    <dbReference type="NCBI Taxonomy" id="1618387"/>
    <lineage>
        <taxon>Bacteria</taxon>
        <taxon>Candidatus Collieribacteriota</taxon>
    </lineage>
</organism>
<reference evidence="1 2" key="1">
    <citation type="journal article" date="2015" name="Nature">
        <title>rRNA introns, odd ribosomes, and small enigmatic genomes across a large radiation of phyla.</title>
        <authorList>
            <person name="Brown C.T."/>
            <person name="Hug L.A."/>
            <person name="Thomas B.C."/>
            <person name="Sharon I."/>
            <person name="Castelle C.J."/>
            <person name="Singh A."/>
            <person name="Wilkins M.J."/>
            <person name="Williams K.H."/>
            <person name="Banfield J.F."/>
        </authorList>
    </citation>
    <scope>NUCLEOTIDE SEQUENCE [LARGE SCALE GENOMIC DNA]</scope>
</reference>
<dbReference type="InterPro" id="IPR023214">
    <property type="entry name" value="HAD_sf"/>
</dbReference>
<name>A0A0G1I0Z6_9BACT</name>